<dbReference type="AlphaFoldDB" id="A0A9P8A523"/>
<dbReference type="PANTHER" id="PTHR12586:SF1">
    <property type="entry name" value="CDP-DIACYLGLYCEROL--GLYCEROL-3-PHOSPHATE 3-PHOSPHATIDYLTRANSFERASE, MITOCHONDRIAL"/>
    <property type="match status" value="1"/>
</dbReference>
<accession>A0A9P8A523</accession>
<dbReference type="SUPFAM" id="SSF56024">
    <property type="entry name" value="Phospholipase D/nuclease"/>
    <property type="match status" value="1"/>
</dbReference>
<evidence type="ECO:0000256" key="10">
    <source>
        <dbReference type="RuleBase" id="RU365024"/>
    </source>
</evidence>
<keyword evidence="7 10" id="KW-0594">Phospholipid biosynthesis</keyword>
<comment type="caution">
    <text evidence="12">The sequence shown here is derived from an EMBL/GenBank/DDBJ whole genome shotgun (WGS) entry which is preliminary data.</text>
</comment>
<dbReference type="InterPro" id="IPR001736">
    <property type="entry name" value="PLipase_D/transphosphatidylase"/>
</dbReference>
<organism evidence="12 13">
    <name type="scientific">Mortierella alpina</name>
    <name type="common">Oleaginous fungus</name>
    <name type="synonym">Mortierella renispora</name>
    <dbReference type="NCBI Taxonomy" id="64518"/>
    <lineage>
        <taxon>Eukaryota</taxon>
        <taxon>Fungi</taxon>
        <taxon>Fungi incertae sedis</taxon>
        <taxon>Mucoromycota</taxon>
        <taxon>Mortierellomycotina</taxon>
        <taxon>Mortierellomycetes</taxon>
        <taxon>Mortierellales</taxon>
        <taxon>Mortierellaceae</taxon>
        <taxon>Mortierella</taxon>
    </lineage>
</organism>
<evidence type="ECO:0000313" key="13">
    <source>
        <dbReference type="Proteomes" id="UP000717515"/>
    </source>
</evidence>
<dbReference type="CDD" id="cd09135">
    <property type="entry name" value="PLDc_PGS1_euk_1"/>
    <property type="match status" value="1"/>
</dbReference>
<feature type="domain" description="PLD phosphodiesterase" evidence="11">
    <location>
        <begin position="178"/>
        <end position="204"/>
    </location>
</feature>
<dbReference type="EMBL" id="JAIFTL010000066">
    <property type="protein sequence ID" value="KAG9324453.1"/>
    <property type="molecule type" value="Genomic_DNA"/>
</dbReference>
<dbReference type="InterPro" id="IPR025202">
    <property type="entry name" value="PLD-like_dom"/>
</dbReference>
<keyword evidence="6 10" id="KW-0443">Lipid metabolism</keyword>
<dbReference type="Proteomes" id="UP000717515">
    <property type="component" value="Unassembled WGS sequence"/>
</dbReference>
<dbReference type="GO" id="GO:0005524">
    <property type="term" value="F:ATP binding"/>
    <property type="evidence" value="ECO:0007669"/>
    <property type="project" value="UniProtKB-KW"/>
</dbReference>
<evidence type="ECO:0000256" key="6">
    <source>
        <dbReference type="ARBA" id="ARBA00023098"/>
    </source>
</evidence>
<comment type="pathway">
    <text evidence="1 10">Phospholipid metabolism; phosphatidylglycerol biosynthesis; phosphatidylglycerol from CDP-diacylglycerol: step 1/2.</text>
</comment>
<dbReference type="InterPro" id="IPR016270">
    <property type="entry name" value="PGS1"/>
</dbReference>
<dbReference type="SUPFAM" id="SSF55418">
    <property type="entry name" value="eIF4e-like"/>
    <property type="match status" value="1"/>
</dbReference>
<evidence type="ECO:0000313" key="12">
    <source>
        <dbReference type="EMBL" id="KAG9324453.1"/>
    </source>
</evidence>
<evidence type="ECO:0000256" key="1">
    <source>
        <dbReference type="ARBA" id="ARBA00005042"/>
    </source>
</evidence>
<keyword evidence="3 10" id="KW-0444">Lipid biosynthesis</keyword>
<comment type="function">
    <text evidence="10">Functions in the biosynthesis of the anionic phospholipids phosphatidylglycerol and cardiolipin.</text>
</comment>
<protein>
    <recommendedName>
        <fullName evidence="10">CDP-diacylglycerol--glycerol-3-phosphate 3-phosphatidyltransferase</fullName>
        <ecNumber evidence="10">2.7.8.5</ecNumber>
    </recommendedName>
</protein>
<dbReference type="Gene3D" id="3.30.870.10">
    <property type="entry name" value="Endonuclease Chain A"/>
    <property type="match status" value="2"/>
</dbReference>
<dbReference type="GO" id="GO:0008444">
    <property type="term" value="F:CDP-diacylglycerol-glycerol-3-phosphate 3-phosphatidyltransferase activity"/>
    <property type="evidence" value="ECO:0007669"/>
    <property type="project" value="UniProtKB-EC"/>
</dbReference>
<dbReference type="Gene3D" id="3.30.760.10">
    <property type="entry name" value="RNA Cap, Translation Initiation Factor Eif4e"/>
    <property type="match status" value="1"/>
</dbReference>
<evidence type="ECO:0000256" key="3">
    <source>
        <dbReference type="ARBA" id="ARBA00022516"/>
    </source>
</evidence>
<comment type="subcellular location">
    <subcellularLocation>
        <location evidence="10">Mitochondrion</location>
    </subcellularLocation>
</comment>
<dbReference type="GO" id="GO:0005739">
    <property type="term" value="C:mitochondrion"/>
    <property type="evidence" value="ECO:0007669"/>
    <property type="project" value="UniProtKB-SubCell"/>
</dbReference>
<dbReference type="Pfam" id="PF01652">
    <property type="entry name" value="IF4E"/>
    <property type="match status" value="1"/>
</dbReference>
<evidence type="ECO:0000259" key="11">
    <source>
        <dbReference type="PROSITE" id="PS50035"/>
    </source>
</evidence>
<dbReference type="GO" id="GO:0032049">
    <property type="term" value="P:cardiolipin biosynthetic process"/>
    <property type="evidence" value="ECO:0007669"/>
    <property type="project" value="InterPro"/>
</dbReference>
<keyword evidence="4 10" id="KW-0808">Transferase</keyword>
<evidence type="ECO:0000256" key="4">
    <source>
        <dbReference type="ARBA" id="ARBA00022679"/>
    </source>
</evidence>
<dbReference type="Pfam" id="PF13091">
    <property type="entry name" value="PLDc_2"/>
    <property type="match status" value="1"/>
</dbReference>
<dbReference type="EC" id="2.7.8.5" evidence="10"/>
<keyword evidence="8 10" id="KW-1208">Phospholipid metabolism</keyword>
<dbReference type="PANTHER" id="PTHR12586">
    <property type="entry name" value="CDP-DIACYLGLYCEROL--SERINE O-PHOSPHATIDYLTRANSFERASE"/>
    <property type="match status" value="1"/>
</dbReference>
<dbReference type="PROSITE" id="PS50035">
    <property type="entry name" value="PLD"/>
    <property type="match status" value="1"/>
</dbReference>
<keyword evidence="10" id="KW-0547">Nucleotide-binding</keyword>
<evidence type="ECO:0000256" key="5">
    <source>
        <dbReference type="ARBA" id="ARBA00022737"/>
    </source>
</evidence>
<reference evidence="12" key="1">
    <citation type="submission" date="2021-07" db="EMBL/GenBank/DDBJ databases">
        <title>Draft genome of Mortierella alpina, strain LL118, isolated from an aspen leaf litter sample.</title>
        <authorList>
            <person name="Yang S."/>
            <person name="Vinatzer B.A."/>
        </authorList>
    </citation>
    <scope>NUCLEOTIDE SEQUENCE</scope>
    <source>
        <strain evidence="12">LL118</strain>
    </source>
</reference>
<keyword evidence="10" id="KW-0496">Mitochondrion</keyword>
<keyword evidence="10" id="KW-0067">ATP-binding</keyword>
<comment type="catalytic activity">
    <reaction evidence="9 10">
        <text>a CDP-1,2-diacyl-sn-glycerol + sn-glycerol 3-phosphate = a 1,2-diacyl-sn-glycero-3-phospho-(1'-sn-glycero-3'-phosphate) + CMP + H(+)</text>
        <dbReference type="Rhea" id="RHEA:12593"/>
        <dbReference type="ChEBI" id="CHEBI:15378"/>
        <dbReference type="ChEBI" id="CHEBI:57597"/>
        <dbReference type="ChEBI" id="CHEBI:58332"/>
        <dbReference type="ChEBI" id="CHEBI:60110"/>
        <dbReference type="ChEBI" id="CHEBI:60377"/>
        <dbReference type="EC" id="2.7.8.5"/>
    </reaction>
</comment>
<dbReference type="InterPro" id="IPR023398">
    <property type="entry name" value="TIF_eIF4e-like"/>
</dbReference>
<proteinExistence type="inferred from homology"/>
<dbReference type="CDD" id="cd09137">
    <property type="entry name" value="PLDc_PGS1_euk_2"/>
    <property type="match status" value="1"/>
</dbReference>
<dbReference type="GO" id="GO:0003743">
    <property type="term" value="F:translation initiation factor activity"/>
    <property type="evidence" value="ECO:0007669"/>
    <property type="project" value="InterPro"/>
</dbReference>
<dbReference type="InterPro" id="IPR001040">
    <property type="entry name" value="TIF_eIF_4E"/>
</dbReference>
<evidence type="ECO:0000256" key="8">
    <source>
        <dbReference type="ARBA" id="ARBA00023264"/>
    </source>
</evidence>
<keyword evidence="5" id="KW-0677">Repeat</keyword>
<comment type="similarity">
    <text evidence="2 10">Belongs to the CDP-alcohol phosphatidyltransferase class-II family.</text>
</comment>
<name>A0A9P8A523_MORAP</name>
<sequence>MLATISAIRHVAPVARTSGASRSLRSFTSASTRSEESVQASASRIRQLFNDTRPAVPQFLVQGDKIRPILSPSHFYSELKDNIKAAQNSITLAALYLGHTETDLVGALSEALRSRPNLKLNLLLDSLRGTRDSGKGSSASLLYPLIKAYPNQVRISMYHTPDLSGFLKQVMPPRFNEGIGLMHMKVYAFDDTLIMSGANMSHDYFSNRQDRYMVFRNKDITDYYSDLVSTVSSLSYSLQDTGNAFSLKIAGGVPDPVKESRQFKLYAAKTMRAFLKKWSNVQQTPKDGSYDTTLFPLVQMGPFGLRQDERVTLSVLDHVLHNKEQEGQSKVFITSGYFNFEKRYSQAIINTKAADVCLIAASPEANGFFNSAGISKYIPPAYTLIEQRFFNDAKAAGNAERITIEEYNRKGWTYHAKGLWVYPPRSELPIMTTIGSPNFGYRSIVRDLEAQMFLVTTNQGLRKSLHEHQLLFIMASNHDNTLAVPSNESKYVTVFNDPVNFNAKHPLHNAWTLWFDNPGKKSNANNWEQSLKELITFDTVEDFWGVYNNIMKTCDLSISSNYHLFKQGIKPMWEDAANKHGGKWSIQLPRNKTMGEIDNIWLDTMLSCIGEAYEQEHEVCGVVVSVRKAFFRIALWTRSADNQALATSIGSANIDGVLEFQPHSDTKSGKPWTV</sequence>
<dbReference type="GO" id="GO:0003723">
    <property type="term" value="F:RNA binding"/>
    <property type="evidence" value="ECO:0007669"/>
    <property type="project" value="InterPro"/>
</dbReference>
<evidence type="ECO:0000256" key="7">
    <source>
        <dbReference type="ARBA" id="ARBA00023209"/>
    </source>
</evidence>
<gene>
    <name evidence="12" type="ORF">KVV02_006597</name>
</gene>
<evidence type="ECO:0000256" key="9">
    <source>
        <dbReference type="ARBA" id="ARBA00048586"/>
    </source>
</evidence>
<evidence type="ECO:0000256" key="2">
    <source>
        <dbReference type="ARBA" id="ARBA00010682"/>
    </source>
</evidence>